<feature type="region of interest" description="Disordered" evidence="1">
    <location>
        <begin position="1"/>
        <end position="52"/>
    </location>
</feature>
<protein>
    <submittedName>
        <fullName evidence="2">Uncharacterized protein</fullName>
    </submittedName>
</protein>
<feature type="compositionally biased region" description="Acidic residues" evidence="1">
    <location>
        <begin position="29"/>
        <end position="45"/>
    </location>
</feature>
<feature type="compositionally biased region" description="Acidic residues" evidence="1">
    <location>
        <begin position="10"/>
        <end position="20"/>
    </location>
</feature>
<organism evidence="2 3">
    <name type="scientific">Corchorus capsularis</name>
    <name type="common">Jute</name>
    <dbReference type="NCBI Taxonomy" id="210143"/>
    <lineage>
        <taxon>Eukaryota</taxon>
        <taxon>Viridiplantae</taxon>
        <taxon>Streptophyta</taxon>
        <taxon>Embryophyta</taxon>
        <taxon>Tracheophyta</taxon>
        <taxon>Spermatophyta</taxon>
        <taxon>Magnoliopsida</taxon>
        <taxon>eudicotyledons</taxon>
        <taxon>Gunneridae</taxon>
        <taxon>Pentapetalae</taxon>
        <taxon>rosids</taxon>
        <taxon>malvids</taxon>
        <taxon>Malvales</taxon>
        <taxon>Malvaceae</taxon>
        <taxon>Grewioideae</taxon>
        <taxon>Apeibeae</taxon>
        <taxon>Corchorus</taxon>
    </lineage>
</organism>
<feature type="region of interest" description="Disordered" evidence="1">
    <location>
        <begin position="599"/>
        <end position="626"/>
    </location>
</feature>
<sequence>MESDGGVGDVEGEGSADEQEEGVRHSSDDEGAGESSDEINDEGGDEGSHADAEDDALGVSDVEDVGAIVPICNRRVASRATATNTDVLPFLEKYNKKCKSNFSVPGGFCSKYSCNGPNVGTKIKGNRSNHEWKQEFFGIEVDDCSFWGINGEWRAPNTKRANRGGYALTVGEEKLRDALLTNPHSSADLTNPTRLWLCGLSPFPTTMPGVRFSRLEKCGPLQVSAHKKVIVNCRGVEGEKFMKGEGYETIVRSVEELSDGGVPLEIGCAARRHGRGKGLVGLGSLRHVTAIEAAAHPPSEEEHFDDQQDSLGEETMNLAAIQKRRADMRIVPPPTTSAMANQQATIPATIPAARQTAPSALDATQVGGDMIAMSQPVNLSGTPLPFLSGLMGGGGFGEWAKGLSESEQSASLDELMAAFLTHGIKYESSEDLRSAKILRPEELATLGLASAIQNLSIARATFAAYYDEIKDKWPAVITIIEKNLPGLSYPEQMVEQRLKEAYRKERDEAYVELNGVRTDLEDAQHSVAELKKESQVAGLEEKLRLTEEGAANILNVAADSAVFMVKEYKDFDISDVPLKLLKLPSDYVWPPGVVPFDADANLEEEADMQDEEDRTSHSASKKQRTG</sequence>
<reference evidence="2 3" key="1">
    <citation type="submission" date="2013-09" db="EMBL/GenBank/DDBJ databases">
        <title>Corchorus capsularis genome sequencing.</title>
        <authorList>
            <person name="Alam M."/>
            <person name="Haque M.S."/>
            <person name="Islam M.S."/>
            <person name="Emdad E.M."/>
            <person name="Islam M.M."/>
            <person name="Ahmed B."/>
            <person name="Halim A."/>
            <person name="Hossen Q.M.M."/>
            <person name="Hossain M.Z."/>
            <person name="Ahmed R."/>
            <person name="Khan M.M."/>
            <person name="Islam R."/>
            <person name="Rashid M.M."/>
            <person name="Khan S.A."/>
            <person name="Rahman M.S."/>
            <person name="Alam M."/>
        </authorList>
    </citation>
    <scope>NUCLEOTIDE SEQUENCE [LARGE SCALE GENOMIC DNA]</scope>
    <source>
        <strain evidence="3">cv. CVL-1</strain>
        <tissue evidence="2">Whole seedling</tissue>
    </source>
</reference>
<evidence type="ECO:0000256" key="1">
    <source>
        <dbReference type="SAM" id="MobiDB-lite"/>
    </source>
</evidence>
<feature type="compositionally biased region" description="Acidic residues" evidence="1">
    <location>
        <begin position="600"/>
        <end position="613"/>
    </location>
</feature>
<dbReference type="Proteomes" id="UP000188268">
    <property type="component" value="Unassembled WGS sequence"/>
</dbReference>
<name>A0A1R3I7W3_COCAP</name>
<comment type="caution">
    <text evidence="2">The sequence shown here is derived from an EMBL/GenBank/DDBJ whole genome shotgun (WGS) entry which is preliminary data.</text>
</comment>
<evidence type="ECO:0000313" key="3">
    <source>
        <dbReference type="Proteomes" id="UP000188268"/>
    </source>
</evidence>
<keyword evidence="3" id="KW-1185">Reference proteome</keyword>
<dbReference type="AlphaFoldDB" id="A0A1R3I7W3"/>
<accession>A0A1R3I7W3</accession>
<gene>
    <name evidence="2" type="ORF">CCACVL1_14233</name>
</gene>
<evidence type="ECO:0000313" key="2">
    <source>
        <dbReference type="EMBL" id="OMO78654.1"/>
    </source>
</evidence>
<proteinExistence type="predicted"/>
<dbReference type="Gramene" id="OMO78654">
    <property type="protein sequence ID" value="OMO78654"/>
    <property type="gene ID" value="CCACVL1_14233"/>
</dbReference>
<dbReference type="EMBL" id="AWWV01010534">
    <property type="protein sequence ID" value="OMO78654.1"/>
    <property type="molecule type" value="Genomic_DNA"/>
</dbReference>